<proteinExistence type="predicted"/>
<dbReference type="Proteomes" id="UP001732700">
    <property type="component" value="Chromosome 1D"/>
</dbReference>
<evidence type="ECO:0000313" key="2">
    <source>
        <dbReference type="Proteomes" id="UP001732700"/>
    </source>
</evidence>
<reference evidence="1" key="1">
    <citation type="submission" date="2021-05" db="EMBL/GenBank/DDBJ databases">
        <authorList>
            <person name="Scholz U."/>
            <person name="Mascher M."/>
            <person name="Fiebig A."/>
        </authorList>
    </citation>
    <scope>NUCLEOTIDE SEQUENCE [LARGE SCALE GENOMIC DNA]</scope>
</reference>
<sequence>MSILESDLECMILDKDAQPKALPFSLLAEITNGFSDELEIGRGGFAVVYKAMLKSGDAAVKRLSSNAYMYENEFHREIECLMKVKHKNIVRFFGYCADTQGNVGSYNGKFVMADLQQRLLCFEYLPKGSLHDYIEDASGGLDWSERYKIIKGICEGLCYLHQKNILHLDLKPANILLDENMLPKITDFGLSRCFDEEQTRAITAKIIGTMGYLAPEHTSHEITHKFDLYSLGVIITEILTGKKGYQAVESVLKSWSNRLQMSEDSPEWEQIKLCAEIGLECTEFNPGKRPHSMKQIMDRLVETEGVEIIPAADPAAGPMELLGVHPSELCFPFKCMNMTPCSLYLTNNTNELVAFRLIMDDREHHSSNCFLILPVCGIVPPRSTYTLIVTTEPTAVQVAEKNDLILESSKLALGDEPMIDMFQMEPAKFFEEVKTTGTNVVETVTLKAVCSNLPSEIITSSVSKPISSEIKMLRMANRTVYSLDTNHDKKWIIAVQNYGQVRIWNYETQKLLSSFKVSDEKATCVKFIARKQWFMVGTNRGFIHVYNCETKIEKITSFSASFYGKRIHSLVVHPTQPYLLSSQHHEMDLWDWDKGWECKNTWNGYFRVIQYVAFNPKDTMASTSRNHTVEVWCLNSPESSYTLSGHLKKVNCLEFFTCYDHEYLVTGSDDQTAKIWDMQNKKCVRTLEASMSPVMAVSYEPKLHILIIGSKDGCIYLWCATSSRINLRSPRLEKIVNIGPGGPVHSISYFMGRVLIGKEKAVAIMTLDNNVSNRQLSAGDYSESVSSEYSPVDTTCKTMSRSSSSELLNVMEWARVPCESKEDISWSVHLTNNTDEQVAFMLISKRSEPLENLPLYGIVKSRSSYTLIVTATNMETDVDLILQSCTIWDKYAFLFMDENESRDFFEDAKELGNDVHEVAVLLKADYHVPQSEETKSKPPVTPARTKVRRLEWVWQPSSSERTYALRVNNKFVKKNL</sequence>
<protein>
    <submittedName>
        <fullName evidence="1">Uncharacterized protein</fullName>
    </submittedName>
</protein>
<organism evidence="1 2">
    <name type="scientific">Avena sativa</name>
    <name type="common">Oat</name>
    <dbReference type="NCBI Taxonomy" id="4498"/>
    <lineage>
        <taxon>Eukaryota</taxon>
        <taxon>Viridiplantae</taxon>
        <taxon>Streptophyta</taxon>
        <taxon>Embryophyta</taxon>
        <taxon>Tracheophyta</taxon>
        <taxon>Spermatophyta</taxon>
        <taxon>Magnoliopsida</taxon>
        <taxon>Liliopsida</taxon>
        <taxon>Poales</taxon>
        <taxon>Poaceae</taxon>
        <taxon>BOP clade</taxon>
        <taxon>Pooideae</taxon>
        <taxon>Poodae</taxon>
        <taxon>Poeae</taxon>
        <taxon>Poeae Chloroplast Group 1 (Aveneae type)</taxon>
        <taxon>Aveninae</taxon>
        <taxon>Avena</taxon>
    </lineage>
</organism>
<reference evidence="1" key="2">
    <citation type="submission" date="2025-09" db="UniProtKB">
        <authorList>
            <consortium name="EnsemblPlants"/>
        </authorList>
    </citation>
    <scope>IDENTIFICATION</scope>
</reference>
<evidence type="ECO:0000313" key="1">
    <source>
        <dbReference type="EnsemblPlants" id="AVESA.00010b.r2.1DG0196090.1.CDS"/>
    </source>
</evidence>
<keyword evidence="2" id="KW-1185">Reference proteome</keyword>
<dbReference type="EnsemblPlants" id="AVESA.00010b.r2.1DG0196090.1">
    <property type="protein sequence ID" value="AVESA.00010b.r2.1DG0196090.1.CDS"/>
    <property type="gene ID" value="AVESA.00010b.r2.1DG0196090"/>
</dbReference>
<accession>A0ACD5U7W9</accession>
<name>A0ACD5U7W9_AVESA</name>